<organism evidence="3 4">
    <name type="scientific">Bacillus pumilus</name>
    <name type="common">Bacillus mesentericus</name>
    <dbReference type="NCBI Taxonomy" id="1408"/>
    <lineage>
        <taxon>Bacteria</taxon>
        <taxon>Bacillati</taxon>
        <taxon>Bacillota</taxon>
        <taxon>Bacilli</taxon>
        <taxon>Bacillales</taxon>
        <taxon>Bacillaceae</taxon>
        <taxon>Bacillus</taxon>
    </lineage>
</organism>
<dbReference type="Pfam" id="PF14493">
    <property type="entry name" value="HTH_40"/>
    <property type="match status" value="1"/>
</dbReference>
<evidence type="ECO:0000313" key="3">
    <source>
        <dbReference type="EMBL" id="AVM24440.1"/>
    </source>
</evidence>
<dbReference type="AlphaFoldDB" id="A0AAD0HNG4"/>
<sequence>MTLHYLDVMFMDSVYKLNGERSISAVYHLFKGKKSSQTIQDASLFELSTYFGCYPGFTREQMNRSALKLEDKHYIRRKTDETFIITDTGQHMLNQHFTEKPMPAYFHGAKFHDKAKMLWMRLSLLVQVLSHYMAGSTHYVPIQRDVSVQSWTKSFLKQHQQKNKLSQDLHQELERLLERLSDQEALLFIYSLTSNDRIGRTYQQMAEWMKEDVWYVYVLFWNVLHYFIQSAQKGEAPILQQLIGDLEFKRVLTTSTHKTLELVQKGFDIDQIAHIRSLKKATIEDHIVELSIHEPNFSIDPYVSLEEQRSIHAVARELQTNKMKLIKETLEHPFTYFQIRLALTRMVKANG</sequence>
<reference evidence="3 4" key="1">
    <citation type="submission" date="2018-02" db="EMBL/GenBank/DDBJ databases">
        <title>The complete genome of two Bacillus pumilus strains from Cuatro Cienegas, Coahuila, Mexico.</title>
        <authorList>
            <person name="Zarza E."/>
            <person name="Alcaraz L.D."/>
            <person name="Aguilar-Salinas B."/>
            <person name="Islas A."/>
            <person name="Olmedo-Alvarez G."/>
        </authorList>
    </citation>
    <scope>NUCLEOTIDE SEQUENCE [LARGE SCALE GENOMIC DNA]</scope>
    <source>
        <strain evidence="3 4">145</strain>
    </source>
</reference>
<evidence type="ECO:0000313" key="4">
    <source>
        <dbReference type="Proteomes" id="UP000264960"/>
    </source>
</evidence>
<accession>A0AAD0HNG4</accession>
<proteinExistence type="predicted"/>
<dbReference type="EMBL" id="CP027116">
    <property type="protein sequence ID" value="AVM24440.1"/>
    <property type="molecule type" value="Genomic_DNA"/>
</dbReference>
<evidence type="ECO:0000259" key="2">
    <source>
        <dbReference type="Pfam" id="PF14493"/>
    </source>
</evidence>
<dbReference type="Proteomes" id="UP000264960">
    <property type="component" value="Chromosome"/>
</dbReference>
<name>A0AAD0HNG4_BACPU</name>
<evidence type="ECO:0000256" key="1">
    <source>
        <dbReference type="SAM" id="Coils"/>
    </source>
</evidence>
<dbReference type="PIRSF" id="PIRSF021350">
    <property type="entry name" value="UCP021350"/>
    <property type="match status" value="1"/>
</dbReference>
<protein>
    <submittedName>
        <fullName evidence="3">Recombinase RecQ</fullName>
    </submittedName>
</protein>
<feature type="coiled-coil region" evidence="1">
    <location>
        <begin position="156"/>
        <end position="186"/>
    </location>
</feature>
<keyword evidence="1" id="KW-0175">Coiled coil</keyword>
<dbReference type="InterPro" id="IPR029491">
    <property type="entry name" value="Helicase_HTH"/>
</dbReference>
<gene>
    <name evidence="3" type="ORF">C5695_11565</name>
</gene>
<feature type="domain" description="Helicase Helix-turn-helix" evidence="2">
    <location>
        <begin position="255"/>
        <end position="343"/>
    </location>
</feature>
<dbReference type="RefSeq" id="WP_117730849.1">
    <property type="nucleotide sequence ID" value="NZ_CP027116.1"/>
</dbReference>
<dbReference type="Gene3D" id="1.10.10.1390">
    <property type="entry name" value="ATP-dependent DNA helicase RecQ"/>
    <property type="match status" value="1"/>
</dbReference>
<dbReference type="InterPro" id="IPR008308">
    <property type="entry name" value="YpbB-like"/>
</dbReference>